<accession>A0A060BMR1</accession>
<dbReference type="GO" id="GO:0004559">
    <property type="term" value="F:alpha-mannosidase activity"/>
    <property type="evidence" value="ECO:0007669"/>
    <property type="project" value="TreeGrafter"/>
</dbReference>
<sequence length="111" mass="12488">VSLFNDCKYGHNIYYKHLGLSLFRGTSYPGTDADKGEHYYKYAIYLHKGNFETGKTAARALDFNTELISGGEKLFSYDSETCIVECIKMAENGRALIIRIAEECGIHGYSL</sequence>
<feature type="non-terminal residue" evidence="1">
    <location>
        <position position="1"/>
    </location>
</feature>
<organism evidence="1">
    <name type="scientific">uncultured Listeria sp</name>
    <dbReference type="NCBI Taxonomy" id="592375"/>
    <lineage>
        <taxon>Bacteria</taxon>
        <taxon>Bacillati</taxon>
        <taxon>Bacillota</taxon>
        <taxon>Bacilli</taxon>
        <taxon>Bacillales</taxon>
        <taxon>Listeriaceae</taxon>
        <taxon>Listeria</taxon>
        <taxon>environmental samples</taxon>
    </lineage>
</organism>
<dbReference type="PANTHER" id="PTHR46017">
    <property type="entry name" value="ALPHA-MANNOSIDASE 2C1"/>
    <property type="match status" value="1"/>
</dbReference>
<evidence type="ECO:0000313" key="1">
    <source>
        <dbReference type="EMBL" id="AIA85568.1"/>
    </source>
</evidence>
<dbReference type="GO" id="GO:0009313">
    <property type="term" value="P:oligosaccharide catabolic process"/>
    <property type="evidence" value="ECO:0007669"/>
    <property type="project" value="TreeGrafter"/>
</dbReference>
<dbReference type="Gene3D" id="2.70.98.30">
    <property type="entry name" value="Golgi alpha-mannosidase II, domain 4"/>
    <property type="match status" value="1"/>
</dbReference>
<dbReference type="SUPFAM" id="SSF74650">
    <property type="entry name" value="Galactose mutarotase-like"/>
    <property type="match status" value="1"/>
</dbReference>
<dbReference type="GO" id="GO:0030246">
    <property type="term" value="F:carbohydrate binding"/>
    <property type="evidence" value="ECO:0007669"/>
    <property type="project" value="InterPro"/>
</dbReference>
<proteinExistence type="predicted"/>
<protein>
    <submittedName>
        <fullName evidence="1">Glyco_hydro_38C</fullName>
    </submittedName>
</protein>
<dbReference type="PANTHER" id="PTHR46017:SF1">
    <property type="entry name" value="ALPHA-MANNOSIDASE 2C1"/>
    <property type="match status" value="1"/>
</dbReference>
<dbReference type="AlphaFoldDB" id="A0A060BMR1"/>
<reference evidence="1" key="1">
    <citation type="journal article" date="2013" name="Environ. Microbiol.">
        <title>Seasonally variable intestinal metagenomes of the red palm weevil (Rhynchophorus ferrugineus).</title>
        <authorList>
            <person name="Jia S."/>
            <person name="Zhang X."/>
            <person name="Zhang G."/>
            <person name="Yin A."/>
            <person name="Zhang S."/>
            <person name="Li F."/>
            <person name="Wang L."/>
            <person name="Zhao D."/>
            <person name="Yun Q."/>
            <person name="Tala"/>
            <person name="Wang J."/>
            <person name="Sun G."/>
            <person name="Baabdullah M."/>
            <person name="Yu X."/>
            <person name="Hu S."/>
            <person name="Al-Mssallem I.S."/>
            <person name="Yu J."/>
        </authorList>
    </citation>
    <scope>NUCLEOTIDE SEQUENCE</scope>
</reference>
<dbReference type="EMBL" id="KF118307">
    <property type="protein sequence ID" value="AIA85568.1"/>
    <property type="molecule type" value="Genomic_DNA"/>
</dbReference>
<dbReference type="InterPro" id="IPR011013">
    <property type="entry name" value="Gal_mutarotase_sf_dom"/>
</dbReference>
<name>A0A060BMR1_9LIST</name>